<evidence type="ECO:0000313" key="2">
    <source>
        <dbReference type="Proteomes" id="UP000059188"/>
    </source>
</evidence>
<evidence type="ECO:0000313" key="1">
    <source>
        <dbReference type="EMBL" id="CEL61817.1"/>
    </source>
</evidence>
<accession>A0A0B7G050</accession>
<dbReference type="STRING" id="1108050.A0A0B7G050"/>
<dbReference type="EMBL" id="LN679105">
    <property type="protein sequence ID" value="CEL61817.1"/>
    <property type="molecule type" value="Genomic_DNA"/>
</dbReference>
<dbReference type="PANTHER" id="PTHR14614:SF109">
    <property type="entry name" value="RIBOSOMAL LYSINE N-METHYLTRANSFERASE 5"/>
    <property type="match status" value="1"/>
</dbReference>
<proteinExistence type="predicted"/>
<keyword evidence="1" id="KW-0808">Transferase</keyword>
<dbReference type="GO" id="GO:0005829">
    <property type="term" value="C:cytosol"/>
    <property type="evidence" value="ECO:0007669"/>
    <property type="project" value="TreeGrafter"/>
</dbReference>
<dbReference type="Proteomes" id="UP000059188">
    <property type="component" value="Unassembled WGS sequence"/>
</dbReference>
<dbReference type="OrthoDB" id="2529286at2759"/>
<dbReference type="GO" id="GO:0008757">
    <property type="term" value="F:S-adenosylmethionine-dependent methyltransferase activity"/>
    <property type="evidence" value="ECO:0007669"/>
    <property type="project" value="UniProtKB-ARBA"/>
</dbReference>
<dbReference type="GO" id="GO:0032259">
    <property type="term" value="P:methylation"/>
    <property type="evidence" value="ECO:0007669"/>
    <property type="project" value="UniProtKB-KW"/>
</dbReference>
<keyword evidence="2" id="KW-1185">Reference proteome</keyword>
<dbReference type="PANTHER" id="PTHR14614">
    <property type="entry name" value="HEPATOCELLULAR CARCINOMA-ASSOCIATED ANTIGEN"/>
    <property type="match status" value="1"/>
</dbReference>
<dbReference type="AlphaFoldDB" id="A0A0B7G050"/>
<dbReference type="GO" id="GO:0032991">
    <property type="term" value="C:protein-containing complex"/>
    <property type="evidence" value="ECO:0007669"/>
    <property type="project" value="TreeGrafter"/>
</dbReference>
<name>A0A0B7G050_THACB</name>
<dbReference type="InterPro" id="IPR019410">
    <property type="entry name" value="Methyltransf_16"/>
</dbReference>
<sequence>MDRTPHEAPEAAPACDRLSCELPRLPGALVTLPQCSSQVLDADEEVFILYSRHFENRDEDGIQGLGSVDSLAGSLALSFTLSPSTPEIVQGFKTKDRRRHRKAQNSKSGPVEKVVEIEVFQDVRGLRSRKGDTGSVVWRASVHLAKLLLQQHYFPPHPPHSALLDPNHLANARIVELGSGTGVLGCALLPLLSGTGHIILTDLPELAPLLRKNAKSAKVSVEPLDWTWQILPQFSADLVLCVDCIYNTALVRPLVRVLGTFDAPILVVIELRDEDVVREFLDEWLAWRPRTGSESSEGFRIWRLADHILSPRFVAWIGWKA</sequence>
<organism evidence="1 2">
    <name type="scientific">Thanatephorus cucumeris (strain AG1-IB / isolate 7/3/14)</name>
    <name type="common">Lettuce bottom rot fungus</name>
    <name type="synonym">Rhizoctonia solani</name>
    <dbReference type="NCBI Taxonomy" id="1108050"/>
    <lineage>
        <taxon>Eukaryota</taxon>
        <taxon>Fungi</taxon>
        <taxon>Dikarya</taxon>
        <taxon>Basidiomycota</taxon>
        <taxon>Agaricomycotina</taxon>
        <taxon>Agaricomycetes</taxon>
        <taxon>Cantharellales</taxon>
        <taxon>Ceratobasidiaceae</taxon>
        <taxon>Rhizoctonia</taxon>
        <taxon>Rhizoctonia solani AG-1</taxon>
    </lineage>
</organism>
<gene>
    <name evidence="1" type="ORF">RSOLAG1IB_04567</name>
</gene>
<protein>
    <submittedName>
        <fullName evidence="1">Protein-lysine methyltransferase C42C1,13</fullName>
    </submittedName>
</protein>
<reference evidence="1 2" key="1">
    <citation type="submission" date="2014-11" db="EMBL/GenBank/DDBJ databases">
        <authorList>
            <person name="Wibberg Daniel"/>
        </authorList>
    </citation>
    <scope>NUCLEOTIDE SEQUENCE [LARGE SCALE GENOMIC DNA]</scope>
    <source>
        <strain evidence="1">Rhizoctonia solani AG1-IB 7/3/14</strain>
    </source>
</reference>
<dbReference type="Gene3D" id="3.40.50.150">
    <property type="entry name" value="Vaccinia Virus protein VP39"/>
    <property type="match status" value="1"/>
</dbReference>
<dbReference type="Pfam" id="PF10294">
    <property type="entry name" value="Methyltransf_16"/>
    <property type="match status" value="1"/>
</dbReference>
<dbReference type="SUPFAM" id="SSF53335">
    <property type="entry name" value="S-adenosyl-L-methionine-dependent methyltransferases"/>
    <property type="match status" value="1"/>
</dbReference>
<dbReference type="InterPro" id="IPR029063">
    <property type="entry name" value="SAM-dependent_MTases_sf"/>
</dbReference>
<keyword evidence="1" id="KW-0489">Methyltransferase</keyword>